<dbReference type="Proteomes" id="UP000619486">
    <property type="component" value="Unassembled WGS sequence"/>
</dbReference>
<evidence type="ECO:0000256" key="1">
    <source>
        <dbReference type="SAM" id="MobiDB-lite"/>
    </source>
</evidence>
<name>A0A918LXW8_9ACTN</name>
<dbReference type="EMBL" id="BMQQ01000052">
    <property type="protein sequence ID" value="GGT65574.1"/>
    <property type="molecule type" value="Genomic_DNA"/>
</dbReference>
<evidence type="ECO:0000313" key="3">
    <source>
        <dbReference type="Proteomes" id="UP000619486"/>
    </source>
</evidence>
<organism evidence="2 3">
    <name type="scientific">Streptomyces purpureus</name>
    <dbReference type="NCBI Taxonomy" id="1951"/>
    <lineage>
        <taxon>Bacteria</taxon>
        <taxon>Bacillati</taxon>
        <taxon>Actinomycetota</taxon>
        <taxon>Actinomycetes</taxon>
        <taxon>Kitasatosporales</taxon>
        <taxon>Streptomycetaceae</taxon>
        <taxon>Streptomyces</taxon>
    </lineage>
</organism>
<feature type="region of interest" description="Disordered" evidence="1">
    <location>
        <begin position="41"/>
        <end position="67"/>
    </location>
</feature>
<sequence>MGIPARSNASFPLNGNAQDLLMGAPTELDEARLRELNIQLRKPIEKATEKPSDGRPITESVHPEASR</sequence>
<feature type="compositionally biased region" description="Basic and acidic residues" evidence="1">
    <location>
        <begin position="42"/>
        <end position="53"/>
    </location>
</feature>
<keyword evidence="3" id="KW-1185">Reference proteome</keyword>
<proteinExistence type="predicted"/>
<reference evidence="2" key="1">
    <citation type="journal article" date="2014" name="Int. J. Syst. Evol. Microbiol.">
        <title>Complete genome sequence of Corynebacterium casei LMG S-19264T (=DSM 44701T), isolated from a smear-ripened cheese.</title>
        <authorList>
            <consortium name="US DOE Joint Genome Institute (JGI-PGF)"/>
            <person name="Walter F."/>
            <person name="Albersmeier A."/>
            <person name="Kalinowski J."/>
            <person name="Ruckert C."/>
        </authorList>
    </citation>
    <scope>NUCLEOTIDE SEQUENCE</scope>
    <source>
        <strain evidence="2">JCM 3172</strain>
    </source>
</reference>
<dbReference type="AlphaFoldDB" id="A0A918LXW8"/>
<evidence type="ECO:0000313" key="2">
    <source>
        <dbReference type="EMBL" id="GGT65574.1"/>
    </source>
</evidence>
<protein>
    <submittedName>
        <fullName evidence="2">Uncharacterized protein</fullName>
    </submittedName>
</protein>
<comment type="caution">
    <text evidence="2">The sequence shown here is derived from an EMBL/GenBank/DDBJ whole genome shotgun (WGS) entry which is preliminary data.</text>
</comment>
<accession>A0A918LXW8</accession>
<gene>
    <name evidence="2" type="ORF">GCM10014713_68110</name>
</gene>
<reference evidence="2" key="2">
    <citation type="submission" date="2020-09" db="EMBL/GenBank/DDBJ databases">
        <authorList>
            <person name="Sun Q."/>
            <person name="Ohkuma M."/>
        </authorList>
    </citation>
    <scope>NUCLEOTIDE SEQUENCE</scope>
    <source>
        <strain evidence="2">JCM 3172</strain>
    </source>
</reference>